<evidence type="ECO:0000256" key="2">
    <source>
        <dbReference type="ARBA" id="ARBA00022475"/>
    </source>
</evidence>
<dbReference type="GO" id="GO:0005886">
    <property type="term" value="C:plasma membrane"/>
    <property type="evidence" value="ECO:0007669"/>
    <property type="project" value="UniProtKB-SubCell"/>
</dbReference>
<feature type="transmembrane region" description="Helical" evidence="7">
    <location>
        <begin position="841"/>
        <end position="863"/>
    </location>
</feature>
<feature type="transmembrane region" description="Helical" evidence="7">
    <location>
        <begin position="113"/>
        <end position="131"/>
    </location>
</feature>
<feature type="compositionally biased region" description="Low complexity" evidence="6">
    <location>
        <begin position="10"/>
        <end position="28"/>
    </location>
</feature>
<evidence type="ECO:0000256" key="6">
    <source>
        <dbReference type="SAM" id="MobiDB-lite"/>
    </source>
</evidence>
<feature type="transmembrane region" description="Helical" evidence="7">
    <location>
        <begin position="749"/>
        <end position="772"/>
    </location>
</feature>
<feature type="transmembrane region" description="Helical" evidence="7">
    <location>
        <begin position="280"/>
        <end position="298"/>
    </location>
</feature>
<evidence type="ECO:0000256" key="3">
    <source>
        <dbReference type="ARBA" id="ARBA00022692"/>
    </source>
</evidence>
<keyword evidence="3 7" id="KW-0812">Transmembrane</keyword>
<keyword evidence="4 7" id="KW-1133">Transmembrane helix</keyword>
<protein>
    <submittedName>
        <fullName evidence="8">TIGR00374 family protein</fullName>
    </submittedName>
</protein>
<feature type="transmembrane region" description="Helical" evidence="7">
    <location>
        <begin position="256"/>
        <end position="274"/>
    </location>
</feature>
<dbReference type="Proteomes" id="UP000436138">
    <property type="component" value="Chromosome"/>
</dbReference>
<organism evidence="8 9">
    <name type="scientific">Streptomyces broussonetiae</name>
    <dbReference type="NCBI Taxonomy" id="2686304"/>
    <lineage>
        <taxon>Bacteria</taxon>
        <taxon>Bacillati</taxon>
        <taxon>Actinomycetota</taxon>
        <taxon>Actinomycetes</taxon>
        <taxon>Kitasatosporales</taxon>
        <taxon>Streptomycetaceae</taxon>
        <taxon>Streptomyces</taxon>
    </lineage>
</organism>
<dbReference type="KEGG" id="sbro:GQF42_28470"/>
<dbReference type="RefSeq" id="WP_158924516.1">
    <property type="nucleotide sequence ID" value="NZ_CP047020.1"/>
</dbReference>
<keyword evidence="9" id="KW-1185">Reference proteome</keyword>
<evidence type="ECO:0000256" key="1">
    <source>
        <dbReference type="ARBA" id="ARBA00004651"/>
    </source>
</evidence>
<evidence type="ECO:0000313" key="9">
    <source>
        <dbReference type="Proteomes" id="UP000436138"/>
    </source>
</evidence>
<evidence type="ECO:0000313" key="8">
    <source>
        <dbReference type="EMBL" id="QHA06697.1"/>
    </source>
</evidence>
<evidence type="ECO:0000256" key="5">
    <source>
        <dbReference type="ARBA" id="ARBA00023136"/>
    </source>
</evidence>
<feature type="transmembrane region" description="Helical" evidence="7">
    <location>
        <begin position="649"/>
        <end position="668"/>
    </location>
</feature>
<sequence length="951" mass="101287">MNQQGVHPEGAAGTPDATARPGAAGAGAHQEDTDTPKDDATRARGTRGNGAGDRKSDGTHTRADDNNDTEGAHVSQNTPPDHGPDDEPHTDEVEGDEPLLPARVHRPSDLMRLLVGVLAIAVLLAIAAFAHGTTSGLEQDINKGTGQAPDLLIRFAGLASSIAILLVPVAFAIERLIKRDGLRIADGVLAAVLAHGVTLATDLWVARAAPGSIQEALTQPSPGDIHALTDPVHGYLAPVIAYMTAVGMSRRPRWRAVLWIVLLLDAFSMLVTGYTTPFSIILTVLIGWTIAYGTLYAVGSPNIRPTGQTLMAGLRHVGFHPVAAAREEAVESENGDRGRRYFVTLEDGPPLDVTVVDREQQAQGFFYRAWRNLTLRGFATRSSLQSLRQALEQEALLAYAAIAAGANAPKLIATSELGPDAVMLVYEHTGGRTLDSLADEEITDELLRNTWHQVQALQSRRIAHRRLAGDAILVDRSGKVILSELRGGEIAAGEVLLRLDVAQLVTTLGLRVGAERAVTSAVGVLGPDSVADCLPLLQPIALTRSTRATLRRLARERAQRERDAVLEASRQAKQARLEEAAETDRPALERPDKKTVRAEQRAERQAMDDALEEAREEDLLTQIRHQVLRIRPQAPVEPARLERVRPRTLISFIAGAIGAYYLLTQLTHIEFGTLFAQAQWGWVVAAVAFSALSYVAAAMALLGFVPERVPFLRTAAAQVAGSFVKIVAPAAVGGVALNTRFLQRAGVRAGLAVASVGASQLFGLGCHILMLLTFGYLTGTEKTPSLSPSRTVIAGLLTVAVLVLVVTSVPFLRKFLVTRVRSLFAGVVPRMLDVLQRPQKLITGIGGMLLLTACFVMCLDASVRAFGNGTASLSIASVAVVFLAGNALGSAAPTPGGVGAVEASLTLGLIAFGLPKEVAAPAVLLFRLLTLWLPVLPGWLAFNQLTRKGAL</sequence>
<feature type="compositionally biased region" description="Basic and acidic residues" evidence="6">
    <location>
        <begin position="52"/>
        <end position="65"/>
    </location>
</feature>
<keyword evidence="5 7" id="KW-0472">Membrane</keyword>
<dbReference type="AlphaFoldDB" id="A0A6I6NFB8"/>
<feature type="compositionally biased region" description="Basic and acidic residues" evidence="6">
    <location>
        <begin position="82"/>
        <end position="92"/>
    </location>
</feature>
<feature type="transmembrane region" description="Helical" evidence="7">
    <location>
        <begin position="680"/>
        <end position="705"/>
    </location>
</feature>
<dbReference type="PANTHER" id="PTHR39087">
    <property type="entry name" value="UPF0104 MEMBRANE PROTEIN MJ1595"/>
    <property type="match status" value="1"/>
</dbReference>
<feature type="transmembrane region" description="Helical" evidence="7">
    <location>
        <begin position="792"/>
        <end position="812"/>
    </location>
</feature>
<comment type="subcellular location">
    <subcellularLocation>
        <location evidence="1">Cell membrane</location>
        <topology evidence="1">Multi-pass membrane protein</topology>
    </subcellularLocation>
</comment>
<dbReference type="InterPro" id="IPR011009">
    <property type="entry name" value="Kinase-like_dom_sf"/>
</dbReference>
<feature type="region of interest" description="Disordered" evidence="6">
    <location>
        <begin position="1"/>
        <end position="101"/>
    </location>
</feature>
<name>A0A6I6NFB8_9ACTN</name>
<dbReference type="SUPFAM" id="SSF56112">
    <property type="entry name" value="Protein kinase-like (PK-like)"/>
    <property type="match status" value="1"/>
</dbReference>
<dbReference type="PANTHER" id="PTHR39087:SF2">
    <property type="entry name" value="UPF0104 MEMBRANE PROTEIN MJ1595"/>
    <property type="match status" value="1"/>
</dbReference>
<keyword evidence="2" id="KW-1003">Cell membrane</keyword>
<dbReference type="InterPro" id="IPR022791">
    <property type="entry name" value="L-PG_synthase/AglD"/>
</dbReference>
<feature type="transmembrane region" description="Helical" evidence="7">
    <location>
        <begin position="869"/>
        <end position="889"/>
    </location>
</feature>
<evidence type="ECO:0000256" key="7">
    <source>
        <dbReference type="SAM" id="Phobius"/>
    </source>
</evidence>
<feature type="region of interest" description="Disordered" evidence="6">
    <location>
        <begin position="575"/>
        <end position="607"/>
    </location>
</feature>
<evidence type="ECO:0000256" key="4">
    <source>
        <dbReference type="ARBA" id="ARBA00022989"/>
    </source>
</evidence>
<feature type="transmembrane region" description="Helical" evidence="7">
    <location>
        <begin position="920"/>
        <end position="942"/>
    </location>
</feature>
<accession>A0A6I6NFB8</accession>
<dbReference type="EMBL" id="CP047020">
    <property type="protein sequence ID" value="QHA06697.1"/>
    <property type="molecule type" value="Genomic_DNA"/>
</dbReference>
<dbReference type="Pfam" id="PF03706">
    <property type="entry name" value="LPG_synthase_TM"/>
    <property type="match status" value="1"/>
</dbReference>
<feature type="transmembrane region" description="Helical" evidence="7">
    <location>
        <begin position="151"/>
        <end position="173"/>
    </location>
</feature>
<reference evidence="8 9" key="1">
    <citation type="submission" date="2019-12" db="EMBL/GenBank/DDBJ databases">
        <title>Streptomyces sp. strain T44 isolated from rhizosphere soil of Broussonetia papyrifera.</title>
        <authorList>
            <person name="Mo P."/>
        </authorList>
    </citation>
    <scope>NUCLEOTIDE SEQUENCE [LARGE SCALE GENOMIC DNA]</scope>
    <source>
        <strain evidence="8 9">T44</strain>
    </source>
</reference>
<gene>
    <name evidence="8" type="ORF">GQF42_28470</name>
</gene>
<feature type="transmembrane region" description="Helical" evidence="7">
    <location>
        <begin position="896"/>
        <end position="914"/>
    </location>
</feature>
<feature type="compositionally biased region" description="Basic and acidic residues" evidence="6">
    <location>
        <begin position="29"/>
        <end position="42"/>
    </location>
</feature>
<proteinExistence type="predicted"/>